<dbReference type="Gene3D" id="3.10.20.90">
    <property type="entry name" value="Phosphatidylinositol 3-kinase Catalytic Subunit, Chain A, domain 1"/>
    <property type="match status" value="1"/>
</dbReference>
<evidence type="ECO:0008006" key="3">
    <source>
        <dbReference type="Google" id="ProtNLM"/>
    </source>
</evidence>
<keyword evidence="2" id="KW-1185">Reference proteome</keyword>
<dbReference type="PANTHER" id="PTHR46885">
    <property type="entry name" value="PROTEIN ANKUB1"/>
    <property type="match status" value="1"/>
</dbReference>
<reference evidence="1" key="1">
    <citation type="submission" date="2025-08" db="UniProtKB">
        <authorList>
            <consortium name="Ensembl"/>
        </authorList>
    </citation>
    <scope>IDENTIFICATION</scope>
</reference>
<dbReference type="CDD" id="cd17050">
    <property type="entry name" value="Ubl1_ANKUB1"/>
    <property type="match status" value="1"/>
</dbReference>
<dbReference type="GeneTree" id="ENSGT00390000007965"/>
<dbReference type="InterPro" id="IPR042788">
    <property type="entry name" value="ANKUB1"/>
</dbReference>
<dbReference type="Ensembl" id="ENSCAFT00020006209.1">
    <property type="protein sequence ID" value="ENSCAFP00020005361.1"/>
    <property type="gene ID" value="ENSCAFG00020004392.1"/>
</dbReference>
<evidence type="ECO:0000313" key="2">
    <source>
        <dbReference type="Proteomes" id="UP000694391"/>
    </source>
</evidence>
<organism evidence="1 2">
    <name type="scientific">Canis lupus dingo</name>
    <name type="common">dingo</name>
    <dbReference type="NCBI Taxonomy" id="286419"/>
    <lineage>
        <taxon>Eukaryota</taxon>
        <taxon>Metazoa</taxon>
        <taxon>Chordata</taxon>
        <taxon>Craniata</taxon>
        <taxon>Vertebrata</taxon>
        <taxon>Euteleostomi</taxon>
        <taxon>Mammalia</taxon>
        <taxon>Eutheria</taxon>
        <taxon>Laurasiatheria</taxon>
        <taxon>Carnivora</taxon>
        <taxon>Caniformia</taxon>
        <taxon>Canidae</taxon>
        <taxon>Canis</taxon>
    </lineage>
</organism>
<name>A0A8C0JS91_CANLU</name>
<dbReference type="SUPFAM" id="SSF54236">
    <property type="entry name" value="Ubiquitin-like"/>
    <property type="match status" value="1"/>
</dbReference>
<accession>A0A8C0JS91</accession>
<evidence type="ECO:0000313" key="1">
    <source>
        <dbReference type="Ensembl" id="ENSCAFP00020005361.1"/>
    </source>
</evidence>
<dbReference type="PANTHER" id="PTHR46885:SF1">
    <property type="entry name" value="PROTEIN ANKUB1"/>
    <property type="match status" value="1"/>
</dbReference>
<proteinExistence type="predicted"/>
<protein>
    <recommendedName>
        <fullName evidence="3">Ubiquitin-like domain-containing protein</fullName>
    </recommendedName>
</protein>
<sequence length="197" mass="22474">MRIFIAFEGSFEPFDVSADETVEAIYCFHNMLLIFKNYFHIPLSEDEHGRWYLELMYAGAALKDSWSLADVGISLGSTLKCFVKEEDKPTLYVFNAMTQETMPMMENISLLGKKVSDLRTLVALSCGFPVSVFCLRTPKGLEMYDCTTLRLDVWDGWKEFLMGCLLGQKLKVQCYLSNEGPVLKYGDKENAKLSNCY</sequence>
<reference evidence="1" key="2">
    <citation type="submission" date="2025-09" db="UniProtKB">
        <authorList>
            <consortium name="Ensembl"/>
        </authorList>
    </citation>
    <scope>IDENTIFICATION</scope>
</reference>
<dbReference type="InterPro" id="IPR029071">
    <property type="entry name" value="Ubiquitin-like_domsf"/>
</dbReference>
<dbReference type="AlphaFoldDB" id="A0A8C0JS91"/>
<dbReference type="Proteomes" id="UP000694391">
    <property type="component" value="Unplaced"/>
</dbReference>